<sequence length="87" mass="10003">MFSITTTTNKETFTTNLLTSWFKTFPISALKTITTMLRIITIMFKIITIAFKIITIPTHSLYLLSIKVHIILCSSKKNACSLTYYNF</sequence>
<evidence type="ECO:0000313" key="2">
    <source>
        <dbReference type="Proteomes" id="UP000002612"/>
    </source>
</evidence>
<gene>
    <name evidence="1" type="ordered locus">pE33L466_0403</name>
</gene>
<geneLocation type="plasmid" evidence="1 2">
    <name>pE33L466</name>
</geneLocation>
<reference evidence="2" key="1">
    <citation type="journal article" date="2006" name="J. Bacteriol.">
        <title>Pathogenomic sequence analysis of Bacillus cereus and Bacillus thuringiensis isolates closely related to Bacillus anthracis.</title>
        <authorList>
            <person name="Han C.S."/>
            <person name="Xie G."/>
            <person name="Challacombe J.F."/>
            <person name="Altherr M.R."/>
            <person name="Bhotika S.S."/>
            <person name="Brown N."/>
            <person name="Bruce D."/>
            <person name="Campbell C.S."/>
            <person name="Campbell M.L."/>
            <person name="Chen J."/>
            <person name="Chertkov O."/>
            <person name="Cleland C."/>
            <person name="Dimitrijevic M."/>
            <person name="Doggett N.A."/>
            <person name="Fawcett J.J."/>
            <person name="Glavina T."/>
            <person name="Goodwin L.A."/>
            <person name="Green L.D."/>
            <person name="Hill K.K."/>
            <person name="Hitchcock P."/>
            <person name="Jackson P.J."/>
            <person name="Keim P."/>
            <person name="Kewalramani A.R."/>
            <person name="Longmire J."/>
            <person name="Lucas S."/>
            <person name="Malfatti S."/>
            <person name="McMurry K."/>
            <person name="Meincke L.J."/>
            <person name="Misra M."/>
            <person name="Moseman B.L."/>
            <person name="Mundt M."/>
            <person name="Munk A.C."/>
            <person name="Okinaka R.T."/>
            <person name="Parson-Quintana B."/>
            <person name="Reilly L.P."/>
            <person name="Richardson P."/>
            <person name="Robinson D.L."/>
            <person name="Rubin E."/>
            <person name="Saunders E."/>
            <person name="Tapia R."/>
            <person name="Tesmer J.G."/>
            <person name="Thayer N."/>
            <person name="Thompson L.S."/>
            <person name="Tice H."/>
            <person name="Ticknor L.O."/>
            <person name="Wills P.L."/>
            <person name="Brettin T.S."/>
            <person name="Gilna P."/>
        </authorList>
    </citation>
    <scope>NUCLEOTIDE SEQUENCE [LARGE SCALE GENOMIC DNA]</scope>
    <source>
        <strain evidence="2">ZK / E33L</strain>
        <plasmid evidence="2">pE33L466</plasmid>
    </source>
</reference>
<protein>
    <submittedName>
        <fullName evidence="1">Uncharacterized protein</fullName>
    </submittedName>
</protein>
<dbReference type="EMBL" id="CP000040">
    <property type="protein sequence ID" value="AAY60544.1"/>
    <property type="molecule type" value="Genomic_DNA"/>
</dbReference>
<dbReference type="Proteomes" id="UP000002612">
    <property type="component" value="Plasmid pE33L466"/>
</dbReference>
<accession>Q4V163</accession>
<name>Q4V163_BACCZ</name>
<evidence type="ECO:0000313" key="1">
    <source>
        <dbReference type="EMBL" id="AAY60544.1"/>
    </source>
</evidence>
<dbReference type="AlphaFoldDB" id="Q4V163"/>
<organism evidence="1 2">
    <name type="scientific">Bacillus cereus (strain ZK / E33L)</name>
    <dbReference type="NCBI Taxonomy" id="288681"/>
    <lineage>
        <taxon>Bacteria</taxon>
        <taxon>Bacillati</taxon>
        <taxon>Bacillota</taxon>
        <taxon>Bacilli</taxon>
        <taxon>Bacillales</taxon>
        <taxon>Bacillaceae</taxon>
        <taxon>Bacillus</taxon>
        <taxon>Bacillus cereus group</taxon>
    </lineage>
</organism>
<keyword evidence="1" id="KW-0614">Plasmid</keyword>
<proteinExistence type="predicted"/>
<dbReference type="KEGG" id="bcz:pE33L466_0403"/>